<evidence type="ECO:0000256" key="1">
    <source>
        <dbReference type="SAM" id="MobiDB-lite"/>
    </source>
</evidence>
<evidence type="ECO:0008006" key="6">
    <source>
        <dbReference type="Google" id="ProtNLM"/>
    </source>
</evidence>
<dbReference type="RefSeq" id="XP_019012600.1">
    <property type="nucleotide sequence ID" value="XM_019153860.1"/>
</dbReference>
<proteinExistence type="predicted"/>
<reference evidence="4" key="2">
    <citation type="submission" date="2013-07" db="EMBL/GenBank/DDBJ databases">
        <authorList>
            <consortium name="The Broad Institute Genome Sequencing Platform"/>
            <person name="Cuomo C."/>
            <person name="Litvintseva A."/>
            <person name="Chen Y."/>
            <person name="Heitman J."/>
            <person name="Sun S."/>
            <person name="Springer D."/>
            <person name="Dromer F."/>
            <person name="Young S.K."/>
            <person name="Zeng Q."/>
            <person name="Gargeya S."/>
            <person name="Fitzgerald M."/>
            <person name="Abouelleil A."/>
            <person name="Alvarado L."/>
            <person name="Berlin A.M."/>
            <person name="Chapman S.B."/>
            <person name="Dewar J."/>
            <person name="Goldberg J."/>
            <person name="Griggs A."/>
            <person name="Gujja S."/>
            <person name="Hansen M."/>
            <person name="Howarth C."/>
            <person name="Imamovic A."/>
            <person name="Larimer J."/>
            <person name="McCowan C."/>
            <person name="Murphy C."/>
            <person name="Pearson M."/>
            <person name="Priest M."/>
            <person name="Roberts A."/>
            <person name="Saif S."/>
            <person name="Shea T."/>
            <person name="Sykes S."/>
            <person name="Wortman J."/>
            <person name="Nusbaum C."/>
            <person name="Birren B."/>
        </authorList>
    </citation>
    <scope>NUCLEOTIDE SEQUENCE</scope>
    <source>
        <strain evidence="4">CBS 10737</strain>
    </source>
</reference>
<dbReference type="Proteomes" id="UP000094020">
    <property type="component" value="Chromosome 6"/>
</dbReference>
<name>A0A1B9I7E9_9TREE</name>
<reference evidence="4" key="4">
    <citation type="submission" date="2024-02" db="EMBL/GenBank/DDBJ databases">
        <title>Comparative genomics of Cryptococcus and Kwoniella reveals pathogenesis evolution and contrasting modes of karyotype evolution via chromosome fusion or intercentromeric recombination.</title>
        <authorList>
            <person name="Coelho M.A."/>
            <person name="David-Palma M."/>
            <person name="Shea T."/>
            <person name="Bowers K."/>
            <person name="McGinley-Smith S."/>
            <person name="Mohammad A.W."/>
            <person name="Gnirke A."/>
            <person name="Yurkov A.M."/>
            <person name="Nowrousian M."/>
            <person name="Sun S."/>
            <person name="Cuomo C.A."/>
            <person name="Heitman J."/>
        </authorList>
    </citation>
    <scope>NUCLEOTIDE SEQUENCE</scope>
    <source>
        <strain evidence="4">CBS 10737</strain>
    </source>
</reference>
<feature type="region of interest" description="Disordered" evidence="1">
    <location>
        <begin position="279"/>
        <end position="377"/>
    </location>
</feature>
<reference evidence="3" key="1">
    <citation type="submission" date="2013-07" db="EMBL/GenBank/DDBJ databases">
        <title>The Genome Sequence of Cryptococcus pinus CBS10737.</title>
        <authorList>
            <consortium name="The Broad Institute Genome Sequencing Platform"/>
            <person name="Cuomo C."/>
            <person name="Litvintseva A."/>
            <person name="Chen Y."/>
            <person name="Heitman J."/>
            <person name="Sun S."/>
            <person name="Springer D."/>
            <person name="Dromer F."/>
            <person name="Young S.K."/>
            <person name="Zeng Q."/>
            <person name="Gargeya S."/>
            <person name="Fitzgerald M."/>
            <person name="Abouelleil A."/>
            <person name="Alvarado L."/>
            <person name="Berlin A.M."/>
            <person name="Chapman S.B."/>
            <person name="Dewar J."/>
            <person name="Goldberg J."/>
            <person name="Griggs A."/>
            <person name="Gujja S."/>
            <person name="Hansen M."/>
            <person name="Howarth C."/>
            <person name="Imamovic A."/>
            <person name="Larimer J."/>
            <person name="McCowan C."/>
            <person name="Murphy C."/>
            <person name="Pearson M."/>
            <person name="Priest M."/>
            <person name="Roberts A."/>
            <person name="Saif S."/>
            <person name="Shea T."/>
            <person name="Sykes S."/>
            <person name="Wortman J."/>
            <person name="Nusbaum C."/>
            <person name="Birren B."/>
        </authorList>
    </citation>
    <scope>NUCLEOTIDE SEQUENCE [LARGE SCALE GENOMIC DNA]</scope>
    <source>
        <strain evidence="3">CBS 10737</strain>
    </source>
</reference>
<dbReference type="InterPro" id="IPR038765">
    <property type="entry name" value="Papain-like_cys_pep_sf"/>
</dbReference>
<dbReference type="SUPFAM" id="SSF54001">
    <property type="entry name" value="Cysteine proteinases"/>
    <property type="match status" value="1"/>
</dbReference>
<evidence type="ECO:0000313" key="4">
    <source>
        <dbReference type="EMBL" id="WWC70610.1"/>
    </source>
</evidence>
<organism evidence="3">
    <name type="scientific">Kwoniella pini CBS 10737</name>
    <dbReference type="NCBI Taxonomy" id="1296096"/>
    <lineage>
        <taxon>Eukaryota</taxon>
        <taxon>Fungi</taxon>
        <taxon>Dikarya</taxon>
        <taxon>Basidiomycota</taxon>
        <taxon>Agaricomycotina</taxon>
        <taxon>Tremellomycetes</taxon>
        <taxon>Tremellales</taxon>
        <taxon>Cryptococcaceae</taxon>
        <taxon>Kwoniella</taxon>
    </lineage>
</organism>
<keyword evidence="5" id="KW-1185">Reference proteome</keyword>
<feature type="chain" id="PRO_5008628395" description="Calpain catalytic domain-containing protein" evidence="2">
    <location>
        <begin position="22"/>
        <end position="404"/>
    </location>
</feature>
<evidence type="ECO:0000256" key="2">
    <source>
        <dbReference type="SAM" id="SignalP"/>
    </source>
</evidence>
<protein>
    <recommendedName>
        <fullName evidence="6">Calpain catalytic domain-containing protein</fullName>
    </recommendedName>
</protein>
<dbReference type="EMBL" id="CP144524">
    <property type="protein sequence ID" value="WWC70610.1"/>
    <property type="molecule type" value="Genomic_DNA"/>
</dbReference>
<dbReference type="OrthoDB" id="2568780at2759"/>
<feature type="compositionally biased region" description="Low complexity" evidence="1">
    <location>
        <begin position="291"/>
        <end position="335"/>
    </location>
</feature>
<evidence type="ECO:0000313" key="5">
    <source>
        <dbReference type="Proteomes" id="UP000094020"/>
    </source>
</evidence>
<keyword evidence="2" id="KW-0732">Signal</keyword>
<dbReference type="KEGG" id="kpin:30170464"/>
<dbReference type="AlphaFoldDB" id="A0A1B9I7E9"/>
<feature type="signal peptide" evidence="2">
    <location>
        <begin position="1"/>
        <end position="21"/>
    </location>
</feature>
<gene>
    <name evidence="3" type="ORF">I206_02095</name>
    <name evidence="4" type="ORF">I206_104561</name>
</gene>
<accession>A0A1B9I7E9</accession>
<feature type="compositionally biased region" description="Polar residues" evidence="1">
    <location>
        <begin position="339"/>
        <end position="377"/>
    </location>
</feature>
<dbReference type="GeneID" id="30170464"/>
<dbReference type="EMBL" id="KV700115">
    <property type="protein sequence ID" value="OCF51381.1"/>
    <property type="molecule type" value="Genomic_DNA"/>
</dbReference>
<sequence length="404" mass="43179">MQQSTLLFCCILPFLLSYVAAKPILQPRQLERRGVAPLWNESGPSVRDVKQVKTLNCWWAASSLAVLMSSQKWVEDMVKYGNGSSMTGQSWPKDSTVQVTVWNPNSGSKETFTADQNYISQTEDHPNGNWWHEAIGQGAKAMGKTDSFIGVISGSNPDWDPKSGSATIGLKILTGFETDSSYQQFLTIDEFFELAKKASTGTPVIFNTLSKEQVGITIPQLGHSHDYAIYNGSINPNGERVIWARNSWGSTDAFKLEDVYNNSYQIIHLRDWNVLGSGPTDMTHQDAPDVSTNGTTSTNSTSIPSSTQTNTDDTSTTASTGSAGSVSDAASTSSAMPTGETTTTSDSIASPSSGTSQAAGSADVGTTSAPSTSDGANILPWTSTLPGSSWTLPASILTTYTFKN</sequence>
<reference evidence="3" key="3">
    <citation type="submission" date="2016-07" db="EMBL/GenBank/DDBJ databases">
        <title>Evolution of pathogenesis and genome organization in the Tremellales.</title>
        <authorList>
            <person name="Cuomo C."/>
            <person name="Litvintseva A."/>
            <person name="Heitman J."/>
            <person name="Chen Y."/>
            <person name="Sun S."/>
            <person name="Springer D."/>
            <person name="Dromer F."/>
            <person name="Young S."/>
            <person name="Zeng Q."/>
            <person name="Chapman S."/>
            <person name="Gujja S."/>
            <person name="Saif S."/>
            <person name="Birren B."/>
        </authorList>
    </citation>
    <scope>NUCLEOTIDE SEQUENCE</scope>
    <source>
        <strain evidence="3">CBS 10737</strain>
    </source>
</reference>
<evidence type="ECO:0000313" key="3">
    <source>
        <dbReference type="EMBL" id="OCF51381.1"/>
    </source>
</evidence>